<dbReference type="Gene3D" id="1.20.140.10">
    <property type="entry name" value="Butyryl-CoA Dehydrogenase, subunit A, domain 3"/>
    <property type="match status" value="1"/>
</dbReference>
<dbReference type="AlphaFoldDB" id="A0A4U2YNI0"/>
<accession>A0A4U2YNI0</accession>
<dbReference type="InterPro" id="IPR037069">
    <property type="entry name" value="AcylCoA_DH/ox_N_sf"/>
</dbReference>
<dbReference type="CDD" id="cd00567">
    <property type="entry name" value="ACAD"/>
    <property type="match status" value="1"/>
</dbReference>
<evidence type="ECO:0000256" key="2">
    <source>
        <dbReference type="ARBA" id="ARBA00009347"/>
    </source>
</evidence>
<dbReference type="PANTHER" id="PTHR48083:SF1">
    <property type="entry name" value="DEHYDROGENASE, PUTATIVE (AFU_ORTHOLOGUE AFUA_7G06510)-RELATED"/>
    <property type="match status" value="1"/>
</dbReference>
<dbReference type="Gene3D" id="2.40.110.10">
    <property type="entry name" value="Butyryl-CoA Dehydrogenase, subunit A, domain 2"/>
    <property type="match status" value="1"/>
</dbReference>
<dbReference type="Gene3D" id="1.10.540.10">
    <property type="entry name" value="Acyl-CoA dehydrogenase/oxidase, N-terminal domain"/>
    <property type="match status" value="1"/>
</dbReference>
<dbReference type="PANTHER" id="PTHR48083">
    <property type="entry name" value="MEDIUM-CHAIN SPECIFIC ACYL-COA DEHYDROGENASE, MITOCHONDRIAL-RELATED"/>
    <property type="match status" value="1"/>
</dbReference>
<dbReference type="EMBL" id="SZPY01000002">
    <property type="protein sequence ID" value="TKI62738.1"/>
    <property type="molecule type" value="Genomic_DNA"/>
</dbReference>
<evidence type="ECO:0000259" key="8">
    <source>
        <dbReference type="Pfam" id="PF02770"/>
    </source>
</evidence>
<dbReference type="GO" id="GO:0033539">
    <property type="term" value="P:fatty acid beta-oxidation using acyl-CoA dehydrogenase"/>
    <property type="evidence" value="ECO:0007669"/>
    <property type="project" value="TreeGrafter"/>
</dbReference>
<dbReference type="InterPro" id="IPR009100">
    <property type="entry name" value="AcylCoA_DH/oxidase_NM_dom_sf"/>
</dbReference>
<protein>
    <submittedName>
        <fullName evidence="10">Acyl-CoA dehydrogenase</fullName>
    </submittedName>
</protein>
<evidence type="ECO:0000256" key="6">
    <source>
        <dbReference type="RuleBase" id="RU362125"/>
    </source>
</evidence>
<dbReference type="InterPro" id="IPR013786">
    <property type="entry name" value="AcylCoA_DH/ox_N"/>
</dbReference>
<keyword evidence="3 6" id="KW-0285">Flavoprotein</keyword>
<dbReference type="InterPro" id="IPR036250">
    <property type="entry name" value="AcylCo_DH-like_C"/>
</dbReference>
<dbReference type="OrthoDB" id="8876745at2"/>
<reference evidence="10 11" key="1">
    <citation type="submission" date="2019-04" db="EMBL/GenBank/DDBJ databases">
        <authorList>
            <person name="Dong K."/>
        </authorList>
    </citation>
    <scope>NUCLEOTIDE SEQUENCE [LARGE SCALE GENOMIC DNA]</scope>
    <source>
        <strain evidence="11">dk3543</strain>
    </source>
</reference>
<dbReference type="SUPFAM" id="SSF56645">
    <property type="entry name" value="Acyl-CoA dehydrogenase NM domain-like"/>
    <property type="match status" value="1"/>
</dbReference>
<feature type="domain" description="Acyl-CoA dehydrogenase/oxidase C-terminal" evidence="7">
    <location>
        <begin position="251"/>
        <end position="397"/>
    </location>
</feature>
<gene>
    <name evidence="10" type="ORF">FC770_10325</name>
</gene>
<sequence>MGSTAPAQGDPLLLGALDERTAVTQTAGAEELAALREAVRATCLKFGHDYFVASSGDGSNARAFWDELGALGALGVAIPEEYGGGGQGLEALAVVAEEIAANGLPLMLIALSPAVCATMLKDHGSPAQKAEWLPGLADGSKVMAFAITEPDAGSNTHNISTRAVFEDGEWVITGQKYYVSHVDNADAMVLVAQAEGGPDDLPAGPKAFLVPTDAPGLSRTEIDVEIISPESQFSLFLDRVRVPAEALVSGDKGLGVLFTGLNPERILSAALLNGISRYAIDKAVAYARERNVWGAPIATHQAIAHPLARAETRLAGARLLTLESARATDRGETGGVAAAMAKVEASEVAQMALDAAIQTHGGNGMSREYGLSTLSGLVRLFRVAPVSTEMMLNHISHKALGLPRSY</sequence>
<comment type="similarity">
    <text evidence="2 6">Belongs to the acyl-CoA dehydrogenase family.</text>
</comment>
<dbReference type="Pfam" id="PF00441">
    <property type="entry name" value="Acyl-CoA_dh_1"/>
    <property type="match status" value="1"/>
</dbReference>
<keyword evidence="4 6" id="KW-0274">FAD</keyword>
<dbReference type="Proteomes" id="UP000307808">
    <property type="component" value="Unassembled WGS sequence"/>
</dbReference>
<evidence type="ECO:0000256" key="4">
    <source>
        <dbReference type="ARBA" id="ARBA00022827"/>
    </source>
</evidence>
<keyword evidence="5 6" id="KW-0560">Oxidoreductase</keyword>
<name>A0A4U2YNI0_9ACTN</name>
<dbReference type="InterPro" id="IPR006091">
    <property type="entry name" value="Acyl-CoA_Oxase/DH_mid-dom"/>
</dbReference>
<evidence type="ECO:0000256" key="3">
    <source>
        <dbReference type="ARBA" id="ARBA00022630"/>
    </source>
</evidence>
<dbReference type="InterPro" id="IPR050741">
    <property type="entry name" value="Acyl-CoA_dehydrogenase"/>
</dbReference>
<evidence type="ECO:0000259" key="7">
    <source>
        <dbReference type="Pfam" id="PF00441"/>
    </source>
</evidence>
<proteinExistence type="inferred from homology"/>
<comment type="caution">
    <text evidence="10">The sequence shown here is derived from an EMBL/GenBank/DDBJ whole genome shotgun (WGS) entry which is preliminary data.</text>
</comment>
<feature type="domain" description="Acyl-CoA oxidase/dehydrogenase middle" evidence="8">
    <location>
        <begin position="144"/>
        <end position="222"/>
    </location>
</feature>
<dbReference type="GO" id="GO:0003995">
    <property type="term" value="F:acyl-CoA dehydrogenase activity"/>
    <property type="evidence" value="ECO:0007669"/>
    <property type="project" value="TreeGrafter"/>
</dbReference>
<evidence type="ECO:0000259" key="9">
    <source>
        <dbReference type="Pfam" id="PF02771"/>
    </source>
</evidence>
<dbReference type="InterPro" id="IPR009075">
    <property type="entry name" value="AcylCo_DH/oxidase_C"/>
</dbReference>
<evidence type="ECO:0000313" key="10">
    <source>
        <dbReference type="EMBL" id="TKI62738.1"/>
    </source>
</evidence>
<feature type="domain" description="Acyl-CoA dehydrogenase/oxidase N-terminal" evidence="9">
    <location>
        <begin position="30"/>
        <end position="139"/>
    </location>
</feature>
<dbReference type="Pfam" id="PF02770">
    <property type="entry name" value="Acyl-CoA_dh_M"/>
    <property type="match status" value="1"/>
</dbReference>
<evidence type="ECO:0000256" key="5">
    <source>
        <dbReference type="ARBA" id="ARBA00023002"/>
    </source>
</evidence>
<dbReference type="GO" id="GO:0005737">
    <property type="term" value="C:cytoplasm"/>
    <property type="evidence" value="ECO:0007669"/>
    <property type="project" value="TreeGrafter"/>
</dbReference>
<keyword evidence="11" id="KW-1185">Reference proteome</keyword>
<organism evidence="10 11">
    <name type="scientific">Nocardioides jishulii</name>
    <dbReference type="NCBI Taxonomy" id="2575440"/>
    <lineage>
        <taxon>Bacteria</taxon>
        <taxon>Bacillati</taxon>
        <taxon>Actinomycetota</taxon>
        <taxon>Actinomycetes</taxon>
        <taxon>Propionibacteriales</taxon>
        <taxon>Nocardioidaceae</taxon>
        <taxon>Nocardioides</taxon>
    </lineage>
</organism>
<comment type="cofactor">
    <cofactor evidence="1 6">
        <name>FAD</name>
        <dbReference type="ChEBI" id="CHEBI:57692"/>
    </cofactor>
</comment>
<dbReference type="GO" id="GO:0050660">
    <property type="term" value="F:flavin adenine dinucleotide binding"/>
    <property type="evidence" value="ECO:0007669"/>
    <property type="project" value="InterPro"/>
</dbReference>
<evidence type="ECO:0000313" key="11">
    <source>
        <dbReference type="Proteomes" id="UP000307808"/>
    </source>
</evidence>
<dbReference type="InterPro" id="IPR046373">
    <property type="entry name" value="Acyl-CoA_Oxase/DH_mid-dom_sf"/>
</dbReference>
<dbReference type="Pfam" id="PF02771">
    <property type="entry name" value="Acyl-CoA_dh_N"/>
    <property type="match status" value="1"/>
</dbReference>
<dbReference type="SUPFAM" id="SSF47203">
    <property type="entry name" value="Acyl-CoA dehydrogenase C-terminal domain-like"/>
    <property type="match status" value="1"/>
</dbReference>
<evidence type="ECO:0000256" key="1">
    <source>
        <dbReference type="ARBA" id="ARBA00001974"/>
    </source>
</evidence>